<evidence type="ECO:0000313" key="1">
    <source>
        <dbReference type="EMBL" id="MCZ0831239.1"/>
    </source>
</evidence>
<accession>A0ABT4HXY9</accession>
<keyword evidence="2" id="KW-1185">Reference proteome</keyword>
<organism evidence="1 2">
    <name type="scientific">Brevibacillus halotolerans</name>
    <dbReference type="NCBI Taxonomy" id="1507437"/>
    <lineage>
        <taxon>Bacteria</taxon>
        <taxon>Bacillati</taxon>
        <taxon>Bacillota</taxon>
        <taxon>Bacilli</taxon>
        <taxon>Bacillales</taxon>
        <taxon>Paenibacillaceae</taxon>
        <taxon>Brevibacillus</taxon>
    </lineage>
</organism>
<dbReference type="Proteomes" id="UP001067708">
    <property type="component" value="Unassembled WGS sequence"/>
</dbReference>
<protein>
    <submittedName>
        <fullName evidence="1">Uncharacterized protein</fullName>
    </submittedName>
</protein>
<dbReference type="EMBL" id="JAPTNG010000007">
    <property type="protein sequence ID" value="MCZ0831239.1"/>
    <property type="molecule type" value="Genomic_DNA"/>
</dbReference>
<evidence type="ECO:0000313" key="2">
    <source>
        <dbReference type="Proteomes" id="UP001067708"/>
    </source>
</evidence>
<reference evidence="1" key="1">
    <citation type="submission" date="2022-09" db="EMBL/GenBank/DDBJ databases">
        <title>Genome analysis and characterization of larvicidal activity of Brevibacillus strains.</title>
        <authorList>
            <person name="Patrusheva E.V."/>
            <person name="Izotova A.O."/>
            <person name="Toshchakov S.V."/>
            <person name="Sineoky S.P."/>
        </authorList>
    </citation>
    <scope>NUCLEOTIDE SEQUENCE</scope>
    <source>
        <strain evidence="1">VKPM_B-13244</strain>
    </source>
</reference>
<gene>
    <name evidence="1" type="ORF">O0535_10765</name>
</gene>
<name>A0ABT4HXY9_9BACL</name>
<proteinExistence type="predicted"/>
<comment type="caution">
    <text evidence="1">The sequence shown here is derived from an EMBL/GenBank/DDBJ whole genome shotgun (WGS) entry which is preliminary data.</text>
</comment>
<sequence length="41" mass="4473">MAQIQAVLIMIIGALLPWSGDVAECSIGRLRLLKHASDRII</sequence>